<comment type="function">
    <text evidence="17">Catalyzes the dehydration of the S-form of NAD(P)HX at the expense of ADP, which is converted to AMP. Together with NAD(P)HX epimerase, which catalyzes the epimerization of the S- and R-forms, the enzyme allows the repair of both epimers of NAD(P)HX, a damaged form of NAD(P)H that is a result of enzymatic or heat-dependent hydration.</text>
</comment>
<comment type="caution">
    <text evidence="18">Lacks conserved residue(s) required for the propagation of feature annotation.</text>
</comment>
<comment type="similarity">
    <text evidence="17">Belongs to the NnrD/CARKD family.</text>
</comment>
<feature type="binding site" evidence="18">
    <location>
        <position position="159"/>
    </location>
    <ligand>
        <name>K(+)</name>
        <dbReference type="ChEBI" id="CHEBI:29103"/>
    </ligand>
</feature>
<evidence type="ECO:0000259" key="21">
    <source>
        <dbReference type="PROSITE" id="PS51385"/>
    </source>
</evidence>
<dbReference type="InterPro" id="IPR017953">
    <property type="entry name" value="Carbohydrate_kinase_pred_CS"/>
</dbReference>
<dbReference type="GO" id="GO:0005524">
    <property type="term" value="F:ATP binding"/>
    <property type="evidence" value="ECO:0007669"/>
    <property type="project" value="UniProtKB-UniRule"/>
</dbReference>
<dbReference type="InterPro" id="IPR004443">
    <property type="entry name" value="YjeF_N_dom"/>
</dbReference>
<reference evidence="22 23" key="1">
    <citation type="submission" date="2018-09" db="EMBL/GenBank/DDBJ databases">
        <authorList>
            <person name="Wang X."/>
            <person name="Du Z."/>
        </authorList>
    </citation>
    <scope>NUCLEOTIDE SEQUENCE [LARGE SCALE GENOMIC DNA]</scope>
    <source>
        <strain evidence="22 23">N3</strain>
    </source>
</reference>
<keyword evidence="7 17" id="KW-0067">ATP-binding</keyword>
<dbReference type="InterPro" id="IPR030677">
    <property type="entry name" value="Nnr"/>
</dbReference>
<feature type="binding site" evidence="18">
    <location>
        <position position="60"/>
    </location>
    <ligand>
        <name>K(+)</name>
        <dbReference type="ChEBI" id="CHEBI:29103"/>
    </ligand>
</feature>
<keyword evidence="10 17" id="KW-0520">NAD</keyword>
<feature type="domain" description="YjeF N-terminal" evidence="21">
    <location>
        <begin position="10"/>
        <end position="212"/>
    </location>
</feature>
<dbReference type="SUPFAM" id="SSF64153">
    <property type="entry name" value="YjeF N-terminal domain-like"/>
    <property type="match status" value="1"/>
</dbReference>
<evidence type="ECO:0000256" key="3">
    <source>
        <dbReference type="ARBA" id="ARBA00006001"/>
    </source>
</evidence>
<keyword evidence="5 18" id="KW-0479">Metal-binding</keyword>
<comment type="function">
    <text evidence="18">Catalyzes the epimerization of the S- and R-forms of NAD(P)HX, a damaged form of NAD(P)H that is a result of enzymatic or heat-dependent hydration. This is a prerequisite for the S-specific NAD(P)H-hydrate dehydratase to allow the repair of both epimers of NAD(P)HX.</text>
</comment>
<dbReference type="Gene3D" id="3.40.1190.20">
    <property type="match status" value="1"/>
</dbReference>
<dbReference type="Pfam" id="PF03853">
    <property type="entry name" value="YjeF_N"/>
    <property type="match status" value="1"/>
</dbReference>
<evidence type="ECO:0000259" key="20">
    <source>
        <dbReference type="PROSITE" id="PS51383"/>
    </source>
</evidence>
<evidence type="ECO:0000256" key="19">
    <source>
        <dbReference type="PIRNR" id="PIRNR017184"/>
    </source>
</evidence>
<evidence type="ECO:0000256" key="16">
    <source>
        <dbReference type="ARBA" id="ARBA00049209"/>
    </source>
</evidence>
<evidence type="ECO:0000256" key="2">
    <source>
        <dbReference type="ARBA" id="ARBA00000909"/>
    </source>
</evidence>
<dbReference type="GO" id="GO:0046496">
    <property type="term" value="P:nicotinamide nucleotide metabolic process"/>
    <property type="evidence" value="ECO:0007669"/>
    <property type="project" value="UniProtKB-UniRule"/>
</dbReference>
<dbReference type="InterPro" id="IPR000631">
    <property type="entry name" value="CARKD"/>
</dbReference>
<dbReference type="GO" id="GO:0046872">
    <property type="term" value="F:metal ion binding"/>
    <property type="evidence" value="ECO:0007669"/>
    <property type="project" value="UniProtKB-UniRule"/>
</dbReference>
<dbReference type="InterPro" id="IPR036652">
    <property type="entry name" value="YjeF_N_dom_sf"/>
</dbReference>
<evidence type="ECO:0000256" key="6">
    <source>
        <dbReference type="ARBA" id="ARBA00022741"/>
    </source>
</evidence>
<keyword evidence="12 17" id="KW-0456">Lyase</keyword>
<feature type="binding site" evidence="17">
    <location>
        <position position="363"/>
    </location>
    <ligand>
        <name>(6S)-NADPHX</name>
        <dbReference type="ChEBI" id="CHEBI:64076"/>
    </ligand>
</feature>
<dbReference type="PROSITE" id="PS51385">
    <property type="entry name" value="YJEF_N"/>
    <property type="match status" value="1"/>
</dbReference>
<dbReference type="PANTHER" id="PTHR12592:SF0">
    <property type="entry name" value="ATP-DEPENDENT (S)-NAD(P)H-HYDRATE DEHYDRATASE"/>
    <property type="match status" value="1"/>
</dbReference>
<comment type="subunit">
    <text evidence="17">Homotetramer.</text>
</comment>
<keyword evidence="9 18" id="KW-0630">Potassium</keyword>
<dbReference type="HAMAP" id="MF_01966">
    <property type="entry name" value="NADHX_epimerase"/>
    <property type="match status" value="1"/>
</dbReference>
<dbReference type="PROSITE" id="PS51383">
    <property type="entry name" value="YJEF_C_3"/>
    <property type="match status" value="1"/>
</dbReference>
<dbReference type="EMBL" id="QXML01000007">
    <property type="protein sequence ID" value="RIW14029.1"/>
    <property type="molecule type" value="Genomic_DNA"/>
</dbReference>
<dbReference type="Pfam" id="PF01256">
    <property type="entry name" value="Carb_kinase"/>
    <property type="match status" value="1"/>
</dbReference>
<comment type="similarity">
    <text evidence="3 19">In the N-terminal section; belongs to the NnrE/AIBP family.</text>
</comment>
<evidence type="ECO:0000256" key="18">
    <source>
        <dbReference type="HAMAP-Rule" id="MF_01966"/>
    </source>
</evidence>
<dbReference type="RefSeq" id="WP_119478572.1">
    <property type="nucleotide sequence ID" value="NZ_QXML01000007.1"/>
</dbReference>
<proteinExistence type="inferred from homology"/>
<dbReference type="EC" id="5.1.99.6" evidence="19"/>
<dbReference type="Gene3D" id="3.40.50.10260">
    <property type="entry name" value="YjeF N-terminal domain"/>
    <property type="match status" value="1"/>
</dbReference>
<evidence type="ECO:0000256" key="14">
    <source>
        <dbReference type="ARBA" id="ARBA00025153"/>
    </source>
</evidence>
<gene>
    <name evidence="17" type="primary">nnrD</name>
    <name evidence="18" type="synonym">nnrE</name>
    <name evidence="22" type="ORF">D0X99_14575</name>
</gene>
<sequence>MLKILSGNQVKKLDSAHLELKVISSFELMERAAVGFSNWWKSKLFSKNLPVFVFCGAGNNGGDGFAIARLLHKMDYTVSVFKCFEDRTSLSEDAGKNYALLSEGIEIKSWQEFDPTRKGILIDAFLGVGFKGALRSDAEGIIEKINSFTGKIIAVDIPSGLPSDDVLKGNCVRASITVTFAFPKLSLLFPEHARNVGEIVLVDIGISDGEYDSFSSSFFYLRDRDISGFHREFHRFSHKGDFGKVLLIGGSKGKMGAVVLSSKSALRTGSGLVSCKVDSEERLILQTAVPEAMCRLEEKIDYREFDAIGVGPGLGTEGKTALLEDLFERYSKPLVLDADAINLLALNQHLIPMIPKNSILTPHLGEFDRLLGTSVNHLERLEKAFLFCKKWGLNLVIKGANSVICLADGRQIFNSSGTKYMATGGSGDVLTGILTSFLGQSYSPEQALICGVFHHGLAGELAGKIKRRGTIASDIIEAIPDTFIQLDIS</sequence>
<evidence type="ECO:0000256" key="11">
    <source>
        <dbReference type="ARBA" id="ARBA00023235"/>
    </source>
</evidence>
<comment type="catalytic activity">
    <reaction evidence="2 18 19">
        <text>(6R)-NADPHX = (6S)-NADPHX</text>
        <dbReference type="Rhea" id="RHEA:32227"/>
        <dbReference type="ChEBI" id="CHEBI:64076"/>
        <dbReference type="ChEBI" id="CHEBI:64077"/>
        <dbReference type="EC" id="5.1.99.6"/>
    </reaction>
</comment>
<dbReference type="AlphaFoldDB" id="A0A418PPL8"/>
<dbReference type="PROSITE" id="PS01050">
    <property type="entry name" value="YJEF_C_2"/>
    <property type="match status" value="1"/>
</dbReference>
<evidence type="ECO:0000256" key="1">
    <source>
        <dbReference type="ARBA" id="ARBA00000013"/>
    </source>
</evidence>
<comment type="caution">
    <text evidence="22">The sequence shown here is derived from an EMBL/GenBank/DDBJ whole genome shotgun (WGS) entry which is preliminary data.</text>
</comment>
<keyword evidence="13" id="KW-0511">Multifunctional enzyme</keyword>
<feature type="binding site" evidence="18">
    <location>
        <position position="123"/>
    </location>
    <ligand>
        <name>K(+)</name>
        <dbReference type="ChEBI" id="CHEBI:29103"/>
    </ligand>
</feature>
<organism evidence="22 23">
    <name type="scientific">Algoriphagus lacus</name>
    <dbReference type="NCBI Taxonomy" id="2056311"/>
    <lineage>
        <taxon>Bacteria</taxon>
        <taxon>Pseudomonadati</taxon>
        <taxon>Bacteroidota</taxon>
        <taxon>Cytophagia</taxon>
        <taxon>Cytophagales</taxon>
        <taxon>Cyclobacteriaceae</taxon>
        <taxon>Algoriphagus</taxon>
    </lineage>
</organism>
<feature type="domain" description="YjeF C-terminal" evidence="20">
    <location>
        <begin position="222"/>
        <end position="486"/>
    </location>
</feature>
<keyword evidence="8 17" id="KW-0521">NADP</keyword>
<evidence type="ECO:0000256" key="10">
    <source>
        <dbReference type="ARBA" id="ARBA00023027"/>
    </source>
</evidence>
<evidence type="ECO:0000256" key="17">
    <source>
        <dbReference type="HAMAP-Rule" id="MF_01965"/>
    </source>
</evidence>
<evidence type="ECO:0000256" key="15">
    <source>
        <dbReference type="ARBA" id="ARBA00048238"/>
    </source>
</evidence>
<evidence type="ECO:0000256" key="9">
    <source>
        <dbReference type="ARBA" id="ARBA00022958"/>
    </source>
</evidence>
<keyword evidence="23" id="KW-1185">Reference proteome</keyword>
<dbReference type="GO" id="GO:0052855">
    <property type="term" value="F:ADP-dependent NAD(P)H-hydrate dehydratase activity"/>
    <property type="evidence" value="ECO:0007669"/>
    <property type="project" value="UniProtKB-UniRule"/>
</dbReference>
<dbReference type="GO" id="GO:0110051">
    <property type="term" value="P:metabolite repair"/>
    <property type="evidence" value="ECO:0007669"/>
    <property type="project" value="TreeGrafter"/>
</dbReference>
<comment type="catalytic activity">
    <reaction evidence="16 17 19">
        <text>(6S)-NADPHX + ADP = AMP + phosphate + NADPH + H(+)</text>
        <dbReference type="Rhea" id="RHEA:32235"/>
        <dbReference type="ChEBI" id="CHEBI:15378"/>
        <dbReference type="ChEBI" id="CHEBI:43474"/>
        <dbReference type="ChEBI" id="CHEBI:57783"/>
        <dbReference type="ChEBI" id="CHEBI:64076"/>
        <dbReference type="ChEBI" id="CHEBI:456215"/>
        <dbReference type="ChEBI" id="CHEBI:456216"/>
        <dbReference type="EC" id="4.2.1.136"/>
    </reaction>
</comment>
<dbReference type="InterPro" id="IPR029056">
    <property type="entry name" value="Ribokinase-like"/>
</dbReference>
<evidence type="ECO:0000256" key="13">
    <source>
        <dbReference type="ARBA" id="ARBA00023268"/>
    </source>
</evidence>
<dbReference type="OrthoDB" id="9806925at2"/>
<dbReference type="Proteomes" id="UP000283522">
    <property type="component" value="Unassembled WGS sequence"/>
</dbReference>
<feature type="binding site" evidence="17">
    <location>
        <position position="313"/>
    </location>
    <ligand>
        <name>(6S)-NADPHX</name>
        <dbReference type="ChEBI" id="CHEBI:64076"/>
    </ligand>
</feature>
<dbReference type="HAMAP" id="MF_01965">
    <property type="entry name" value="NADHX_dehydratase"/>
    <property type="match status" value="1"/>
</dbReference>
<protein>
    <recommendedName>
        <fullName evidence="19">Bifunctional NAD(P)H-hydrate repair enzyme</fullName>
    </recommendedName>
    <alternativeName>
        <fullName evidence="19">Nicotinamide nucleotide repair protein</fullName>
    </alternativeName>
    <domain>
        <recommendedName>
            <fullName evidence="19">ADP-dependent (S)-NAD(P)H-hydrate dehydratase</fullName>
            <ecNumber evidence="19">4.2.1.136</ecNumber>
        </recommendedName>
        <alternativeName>
            <fullName evidence="19">ADP-dependent NAD(P)HX dehydratase</fullName>
        </alternativeName>
    </domain>
    <domain>
        <recommendedName>
            <fullName evidence="19">NAD(P)H-hydrate epimerase</fullName>
            <ecNumber evidence="19">5.1.99.6</ecNumber>
        </recommendedName>
    </domain>
</protein>
<comment type="cofactor">
    <cofactor evidence="18 19">
        <name>K(+)</name>
        <dbReference type="ChEBI" id="CHEBI:29103"/>
    </cofactor>
    <text evidence="18 19">Binds 1 potassium ion per subunit.</text>
</comment>
<feature type="binding site" evidence="18">
    <location>
        <position position="156"/>
    </location>
    <ligand>
        <name>(6S)-NADPHX</name>
        <dbReference type="ChEBI" id="CHEBI:64076"/>
    </ligand>
</feature>
<feature type="binding site" evidence="17">
    <location>
        <position position="428"/>
    </location>
    <ligand>
        <name>(6S)-NADPHX</name>
        <dbReference type="ChEBI" id="CHEBI:64076"/>
    </ligand>
</feature>
<evidence type="ECO:0000256" key="12">
    <source>
        <dbReference type="ARBA" id="ARBA00023239"/>
    </source>
</evidence>
<evidence type="ECO:0000313" key="23">
    <source>
        <dbReference type="Proteomes" id="UP000283522"/>
    </source>
</evidence>
<comment type="cofactor">
    <cofactor evidence="17">
        <name>Mg(2+)</name>
        <dbReference type="ChEBI" id="CHEBI:18420"/>
    </cofactor>
</comment>
<evidence type="ECO:0000256" key="5">
    <source>
        <dbReference type="ARBA" id="ARBA00022723"/>
    </source>
</evidence>
<feature type="binding site" evidence="17">
    <location>
        <position position="427"/>
    </location>
    <ligand>
        <name>AMP</name>
        <dbReference type="ChEBI" id="CHEBI:456215"/>
    </ligand>
</feature>
<keyword evidence="6 17" id="KW-0547">Nucleotide-binding</keyword>
<keyword evidence="11 18" id="KW-0413">Isomerase</keyword>
<feature type="binding site" evidence="18">
    <location>
        <begin position="59"/>
        <end position="63"/>
    </location>
    <ligand>
        <name>(6S)-NADPHX</name>
        <dbReference type="ChEBI" id="CHEBI:64076"/>
    </ligand>
</feature>
<dbReference type="PANTHER" id="PTHR12592">
    <property type="entry name" value="ATP-DEPENDENT (S)-NAD(P)H-HYDRATE DEHYDRATASE FAMILY MEMBER"/>
    <property type="match status" value="1"/>
</dbReference>
<dbReference type="EC" id="4.2.1.136" evidence="19"/>
<evidence type="ECO:0000256" key="4">
    <source>
        <dbReference type="ARBA" id="ARBA00009524"/>
    </source>
</evidence>
<evidence type="ECO:0000256" key="7">
    <source>
        <dbReference type="ARBA" id="ARBA00022840"/>
    </source>
</evidence>
<comment type="catalytic activity">
    <reaction evidence="15 17 19">
        <text>(6S)-NADHX + ADP = AMP + phosphate + NADH + H(+)</text>
        <dbReference type="Rhea" id="RHEA:32223"/>
        <dbReference type="ChEBI" id="CHEBI:15378"/>
        <dbReference type="ChEBI" id="CHEBI:43474"/>
        <dbReference type="ChEBI" id="CHEBI:57945"/>
        <dbReference type="ChEBI" id="CHEBI:64074"/>
        <dbReference type="ChEBI" id="CHEBI:456215"/>
        <dbReference type="ChEBI" id="CHEBI:456216"/>
        <dbReference type="EC" id="4.2.1.136"/>
    </reaction>
</comment>
<dbReference type="PIRSF" id="PIRSF017184">
    <property type="entry name" value="Nnr"/>
    <property type="match status" value="1"/>
</dbReference>
<comment type="catalytic activity">
    <reaction evidence="1 18 19">
        <text>(6R)-NADHX = (6S)-NADHX</text>
        <dbReference type="Rhea" id="RHEA:32215"/>
        <dbReference type="ChEBI" id="CHEBI:64074"/>
        <dbReference type="ChEBI" id="CHEBI:64075"/>
        <dbReference type="EC" id="5.1.99.6"/>
    </reaction>
</comment>
<dbReference type="GO" id="GO:0052856">
    <property type="term" value="F:NAD(P)HX epimerase activity"/>
    <property type="evidence" value="ECO:0007669"/>
    <property type="project" value="UniProtKB-UniRule"/>
</dbReference>
<feature type="binding site" evidence="17">
    <location>
        <position position="257"/>
    </location>
    <ligand>
        <name>(6S)-NADPHX</name>
        <dbReference type="ChEBI" id="CHEBI:64076"/>
    </ligand>
</feature>
<feature type="binding site" evidence="18">
    <location>
        <begin position="127"/>
        <end position="133"/>
    </location>
    <ligand>
        <name>(6S)-NADPHX</name>
        <dbReference type="ChEBI" id="CHEBI:64076"/>
    </ligand>
</feature>
<accession>A0A418PPL8</accession>
<comment type="similarity">
    <text evidence="18">Belongs to the NnrE/AIBP family.</text>
</comment>
<dbReference type="SUPFAM" id="SSF53613">
    <property type="entry name" value="Ribokinase-like"/>
    <property type="match status" value="1"/>
</dbReference>
<dbReference type="CDD" id="cd01171">
    <property type="entry name" value="YXKO-related"/>
    <property type="match status" value="1"/>
</dbReference>
<evidence type="ECO:0000256" key="8">
    <source>
        <dbReference type="ARBA" id="ARBA00022857"/>
    </source>
</evidence>
<dbReference type="NCBIfam" id="TIGR00197">
    <property type="entry name" value="yjeF_nterm"/>
    <property type="match status" value="1"/>
</dbReference>
<comment type="similarity">
    <text evidence="4 19">In the C-terminal section; belongs to the NnrD/CARKD family.</text>
</comment>
<feature type="binding site" evidence="17">
    <location>
        <begin position="398"/>
        <end position="402"/>
    </location>
    <ligand>
        <name>AMP</name>
        <dbReference type="ChEBI" id="CHEBI:456215"/>
    </ligand>
</feature>
<name>A0A418PPL8_9BACT</name>
<dbReference type="NCBIfam" id="TIGR00196">
    <property type="entry name" value="yjeF_cterm"/>
    <property type="match status" value="1"/>
</dbReference>
<evidence type="ECO:0000313" key="22">
    <source>
        <dbReference type="EMBL" id="RIW14029.1"/>
    </source>
</evidence>
<comment type="function">
    <text evidence="14 19">Bifunctional enzyme that catalyzes the epimerization of the S- and R-forms of NAD(P)HX and the dehydration of the S-form of NAD(P)HX at the expense of ADP, which is converted to AMP. This allows the repair of both epimers of NAD(P)HX, a damaged form of NAD(P)H that is a result of enzymatic or heat-dependent hydration.</text>
</comment>